<dbReference type="RefSeq" id="WP_034644966.1">
    <property type="nucleotide sequence ID" value="NZ_ARZX01000008.1"/>
</dbReference>
<evidence type="ECO:0000313" key="2">
    <source>
        <dbReference type="Proteomes" id="UP000019275"/>
    </source>
</evidence>
<dbReference type="Proteomes" id="UP000019275">
    <property type="component" value="Unassembled WGS sequence"/>
</dbReference>
<protein>
    <submittedName>
        <fullName evidence="1">Beta-N-acetylhexosaminidase</fullName>
    </submittedName>
</protein>
<reference evidence="1 2" key="1">
    <citation type="journal article" date="2014" name="Genome Announc.">
        <title>Draft Genome Sequence of the Carrageenan-Degrading Bacterium Cellulophaga sp. Strain KL-A, Isolated from Decaying Marine Algae.</title>
        <authorList>
            <person name="Shan D."/>
            <person name="Ying J."/>
            <person name="Li X."/>
            <person name="Gao Z."/>
            <person name="Wei G."/>
            <person name="Shao Z."/>
        </authorList>
    </citation>
    <scope>NUCLEOTIDE SEQUENCE [LARGE SCALE GENOMIC DNA]</scope>
    <source>
        <strain evidence="1 2">KL-A</strain>
    </source>
</reference>
<evidence type="ECO:0000313" key="1">
    <source>
        <dbReference type="EMBL" id="EWH13765.1"/>
    </source>
</evidence>
<comment type="caution">
    <text evidence="1">The sequence shown here is derived from an EMBL/GenBank/DDBJ whole genome shotgun (WGS) entry which is preliminary data.</text>
</comment>
<proteinExistence type="predicted"/>
<dbReference type="PROSITE" id="PS51257">
    <property type="entry name" value="PROKAR_LIPOPROTEIN"/>
    <property type="match status" value="1"/>
</dbReference>
<keyword evidence="2" id="KW-1185">Reference proteome</keyword>
<accession>A0ABN0RPE9</accession>
<gene>
    <name evidence="1" type="ORF">KLA_08196</name>
</gene>
<name>A0ABN0RPE9_9FLAO</name>
<organism evidence="1 2">
    <name type="scientific">Cellulophaga geojensis KL-A</name>
    <dbReference type="NCBI Taxonomy" id="1328323"/>
    <lineage>
        <taxon>Bacteria</taxon>
        <taxon>Pseudomonadati</taxon>
        <taxon>Bacteroidota</taxon>
        <taxon>Flavobacteriia</taxon>
        <taxon>Flavobacteriales</taxon>
        <taxon>Flavobacteriaceae</taxon>
        <taxon>Cellulophaga</taxon>
    </lineage>
</organism>
<sequence>MKKIIYILIFIVGFSCAKNKKPNYTQTKEIQLVSPNFTVDSIFFKNNATIHFSSVLANTTLKYTEDNSSITQQSKTLKSPLRIEKSSTIAVKAFHTDYKESETVKLQVKKIKHNISSAAIRIFPEPSSTYSANGATSLTDLKSGYPQFKKNNAWLGFNAKEISFNIILDKPLLLSKITLHTLTAQGDWIFAPEHISIKNNNTIIGELVNKEASKQSFSGANVNFTEVPITPKTYNALTIVVKSLNGIPNWHSGANNIPWFFIDEIIVE</sequence>
<dbReference type="EMBL" id="ARZX01000008">
    <property type="protein sequence ID" value="EWH13765.1"/>
    <property type="molecule type" value="Genomic_DNA"/>
</dbReference>